<gene>
    <name evidence="1" type="ORF">R6G86_02355</name>
</gene>
<comment type="caution">
    <text evidence="1">The sequence shown here is derived from an EMBL/GenBank/DDBJ whole genome shotgun (WGS) entry which is preliminary data.</text>
</comment>
<reference evidence="1 2" key="1">
    <citation type="submission" date="2023-10" db="EMBL/GenBank/DDBJ databases">
        <title>Whole Genome based description of the genera Actinobaculum and Actinotignum reveals a complex phylogenetic relationship within the species included in the genus Actinotignum.</title>
        <authorList>
            <person name="Jensen C.S."/>
            <person name="Dargis R."/>
            <person name="Kemp M."/>
            <person name="Christensen J.J."/>
        </authorList>
    </citation>
    <scope>NUCLEOTIDE SEQUENCE [LARGE SCALE GENOMIC DNA]</scope>
    <source>
        <strain evidence="1 2">SLA_B974</strain>
    </source>
</reference>
<dbReference type="Proteomes" id="UP001275049">
    <property type="component" value="Unassembled WGS sequence"/>
</dbReference>
<dbReference type="RefSeq" id="WP_320754983.1">
    <property type="nucleotide sequence ID" value="NZ_JAWNGA010000002.1"/>
</dbReference>
<sequence length="64" mass="6957">MKVSFKRTLSLLLALALILPVAVILSRPLTADAAETSKYQNSMELEPAKLPAGTTTEKFVENPK</sequence>
<feature type="non-terminal residue" evidence="1">
    <location>
        <position position="64"/>
    </location>
</feature>
<evidence type="ECO:0000313" key="1">
    <source>
        <dbReference type="EMBL" id="MDY5132587.1"/>
    </source>
</evidence>
<evidence type="ECO:0000313" key="2">
    <source>
        <dbReference type="Proteomes" id="UP001275049"/>
    </source>
</evidence>
<keyword evidence="2" id="KW-1185">Reference proteome</keyword>
<dbReference type="EMBL" id="JAWNGA010000002">
    <property type="protein sequence ID" value="MDY5132587.1"/>
    <property type="molecule type" value="Genomic_DNA"/>
</dbReference>
<protein>
    <submittedName>
        <fullName evidence="1">Uncharacterized protein</fullName>
    </submittedName>
</protein>
<proteinExistence type="predicted"/>
<organism evidence="1 2">
    <name type="scientific">Actinotignum urinale</name>
    <dbReference type="NCBI Taxonomy" id="190146"/>
    <lineage>
        <taxon>Bacteria</taxon>
        <taxon>Bacillati</taxon>
        <taxon>Actinomycetota</taxon>
        <taxon>Actinomycetes</taxon>
        <taxon>Actinomycetales</taxon>
        <taxon>Actinomycetaceae</taxon>
        <taxon>Actinotignum</taxon>
    </lineage>
</organism>
<name>A0ABU5G5W2_9ACTO</name>
<accession>A0ABU5G5W2</accession>